<keyword evidence="1" id="KW-0472">Membrane</keyword>
<evidence type="ECO:0000313" key="2">
    <source>
        <dbReference type="EMBL" id="EAV47670.1"/>
    </source>
</evidence>
<feature type="transmembrane region" description="Helical" evidence="1">
    <location>
        <begin position="26"/>
        <end position="45"/>
    </location>
</feature>
<keyword evidence="3" id="KW-1185">Reference proteome</keyword>
<dbReference type="AlphaFoldDB" id="A0P810"/>
<dbReference type="OrthoDB" id="7062615at2"/>
<keyword evidence="1" id="KW-0812">Transmembrane</keyword>
<evidence type="ECO:0000313" key="3">
    <source>
        <dbReference type="Proteomes" id="UP000054262"/>
    </source>
</evidence>
<reference evidence="2 3" key="1">
    <citation type="submission" date="2006-11" db="EMBL/GenBank/DDBJ databases">
        <authorList>
            <person name="Giovannoni S."/>
            <person name="Vergin K."/>
            <person name="Ferriera S."/>
            <person name="Johnson J."/>
            <person name="Kravitz S."/>
            <person name="Beeson K."/>
            <person name="Sutton G."/>
            <person name="Rogers Y.-H."/>
            <person name="Friedman R."/>
            <person name="Frazier M."/>
            <person name="Venter J.C."/>
        </authorList>
    </citation>
    <scope>NUCLEOTIDE SEQUENCE [LARGE SCALE GENOMIC DNA]</scope>
    <source>
        <strain evidence="2 3">HTCC2181</strain>
    </source>
</reference>
<proteinExistence type="predicted"/>
<dbReference type="EMBL" id="AAUX01000001">
    <property type="protein sequence ID" value="EAV47670.1"/>
    <property type="molecule type" value="Genomic_DNA"/>
</dbReference>
<dbReference type="Proteomes" id="UP000054262">
    <property type="component" value="Unassembled WGS sequence"/>
</dbReference>
<accession>A0P810</accession>
<dbReference type="InterPro" id="IPR019253">
    <property type="entry name" value="DUF2244_TM"/>
</dbReference>
<evidence type="ECO:0008006" key="4">
    <source>
        <dbReference type="Google" id="ProtNLM"/>
    </source>
</evidence>
<dbReference type="Pfam" id="PF10003">
    <property type="entry name" value="DUF2244"/>
    <property type="match status" value="1"/>
</dbReference>
<evidence type="ECO:0000256" key="1">
    <source>
        <dbReference type="SAM" id="Phobius"/>
    </source>
</evidence>
<comment type="caution">
    <text evidence="2">The sequence shown here is derived from an EMBL/GenBank/DDBJ whole genome shotgun (WGS) entry which is preliminary data.</text>
</comment>
<gene>
    <name evidence="2" type="ORF">MB2181_06315</name>
</gene>
<feature type="transmembrane region" description="Helical" evidence="1">
    <location>
        <begin position="51"/>
        <end position="70"/>
    </location>
</feature>
<sequence length="153" mass="17950">MVEHKQLSKAEHEVLIRPNPAMPWRLIKKIYLVFAIFILIIALFLSKFNVYLAIPFYGVEVLFLGYALYITALKSSYFERVTVDKHEIKVEFVNGKKVNQFNFVREWSSFSFKSSTKTQHSEITIAKSGKKIQIAQRINEKDRKVLFNLLKTF</sequence>
<name>A0P810_9PROT</name>
<organism evidence="2 3">
    <name type="scientific">Methylophilales bacterium HTCC2181</name>
    <dbReference type="NCBI Taxonomy" id="383631"/>
    <lineage>
        <taxon>Bacteria</taxon>
        <taxon>Pseudomonadati</taxon>
        <taxon>Pseudomonadota</taxon>
        <taxon>Betaproteobacteria</taxon>
        <taxon>Nitrosomonadales</taxon>
        <taxon>OM43 clade</taxon>
    </lineage>
</organism>
<keyword evidence="1" id="KW-1133">Transmembrane helix</keyword>
<protein>
    <recommendedName>
        <fullName evidence="4">DUF2244 domain-containing protein</fullName>
    </recommendedName>
</protein>